<dbReference type="STRING" id="27342.A0A0H2RCB3"/>
<proteinExistence type="predicted"/>
<feature type="non-terminal residue" evidence="2">
    <location>
        <position position="165"/>
    </location>
</feature>
<dbReference type="AlphaFoldDB" id="A0A0H2RCB3"/>
<gene>
    <name evidence="2" type="ORF">SCHPADRAFT_801810</name>
</gene>
<dbReference type="InterPro" id="IPR046700">
    <property type="entry name" value="DUF6570"/>
</dbReference>
<name>A0A0H2RCB3_9AGAM</name>
<dbReference type="Pfam" id="PF20209">
    <property type="entry name" value="DUF6570"/>
    <property type="match status" value="1"/>
</dbReference>
<evidence type="ECO:0000313" key="2">
    <source>
        <dbReference type="EMBL" id="KLO07133.1"/>
    </source>
</evidence>
<accession>A0A0H2RCB3</accession>
<sequence>MCPECHRSLMSAHLPKFALSNRLYRGHIPSEFSDLTWVEEMVCAVYRTNAIVTRLYCSSDERNPRVFYGNTCAHELNVASTARVLPRTPADVNGMLSIAFIGNSKYKKACLRQIFQIRKAKVWKFLVWLKHNNPLYEAVVLDDSIMNEYDLGYVPGIEDRIVSSE</sequence>
<protein>
    <recommendedName>
        <fullName evidence="1">DUF6570 domain-containing protein</fullName>
    </recommendedName>
</protein>
<dbReference type="OrthoDB" id="3257061at2759"/>
<evidence type="ECO:0000259" key="1">
    <source>
        <dbReference type="Pfam" id="PF20209"/>
    </source>
</evidence>
<organism evidence="2 3">
    <name type="scientific">Schizopora paradoxa</name>
    <dbReference type="NCBI Taxonomy" id="27342"/>
    <lineage>
        <taxon>Eukaryota</taxon>
        <taxon>Fungi</taxon>
        <taxon>Dikarya</taxon>
        <taxon>Basidiomycota</taxon>
        <taxon>Agaricomycotina</taxon>
        <taxon>Agaricomycetes</taxon>
        <taxon>Hymenochaetales</taxon>
        <taxon>Schizoporaceae</taxon>
        <taxon>Schizopora</taxon>
    </lineage>
</organism>
<dbReference type="InParanoid" id="A0A0H2RCB3"/>
<evidence type="ECO:0000313" key="3">
    <source>
        <dbReference type="Proteomes" id="UP000053477"/>
    </source>
</evidence>
<keyword evidence="3" id="KW-1185">Reference proteome</keyword>
<dbReference type="Proteomes" id="UP000053477">
    <property type="component" value="Unassembled WGS sequence"/>
</dbReference>
<reference evidence="2 3" key="1">
    <citation type="submission" date="2015-04" db="EMBL/GenBank/DDBJ databases">
        <title>Complete genome sequence of Schizopora paradoxa KUC8140, a cosmopolitan wood degrader in East Asia.</title>
        <authorList>
            <consortium name="DOE Joint Genome Institute"/>
            <person name="Min B."/>
            <person name="Park H."/>
            <person name="Jang Y."/>
            <person name="Kim J.-J."/>
            <person name="Kim K.H."/>
            <person name="Pangilinan J."/>
            <person name="Lipzen A."/>
            <person name="Riley R."/>
            <person name="Grigoriev I.V."/>
            <person name="Spatafora J.W."/>
            <person name="Choi I.-G."/>
        </authorList>
    </citation>
    <scope>NUCLEOTIDE SEQUENCE [LARGE SCALE GENOMIC DNA]</scope>
    <source>
        <strain evidence="2 3">KUC8140</strain>
    </source>
</reference>
<dbReference type="EMBL" id="KQ086158">
    <property type="protein sequence ID" value="KLO07133.1"/>
    <property type="molecule type" value="Genomic_DNA"/>
</dbReference>
<feature type="domain" description="DUF6570" evidence="1">
    <location>
        <begin position="13"/>
        <end position="146"/>
    </location>
</feature>